<accession>A0ACC2C0R6</accession>
<dbReference type="EMBL" id="CM055103">
    <property type="protein sequence ID" value="KAJ7535522.1"/>
    <property type="molecule type" value="Genomic_DNA"/>
</dbReference>
<evidence type="ECO:0000313" key="2">
    <source>
        <dbReference type="Proteomes" id="UP001162992"/>
    </source>
</evidence>
<organism evidence="1 2">
    <name type="scientific">Diphasiastrum complanatum</name>
    <name type="common">Issler's clubmoss</name>
    <name type="synonym">Lycopodium complanatum</name>
    <dbReference type="NCBI Taxonomy" id="34168"/>
    <lineage>
        <taxon>Eukaryota</taxon>
        <taxon>Viridiplantae</taxon>
        <taxon>Streptophyta</taxon>
        <taxon>Embryophyta</taxon>
        <taxon>Tracheophyta</taxon>
        <taxon>Lycopodiopsida</taxon>
        <taxon>Lycopodiales</taxon>
        <taxon>Lycopodiaceae</taxon>
        <taxon>Lycopodioideae</taxon>
        <taxon>Diphasiastrum</taxon>
    </lineage>
</organism>
<evidence type="ECO:0000313" key="1">
    <source>
        <dbReference type="EMBL" id="KAJ7535522.1"/>
    </source>
</evidence>
<dbReference type="Proteomes" id="UP001162992">
    <property type="component" value="Chromosome 12"/>
</dbReference>
<comment type="caution">
    <text evidence="1">The sequence shown here is derived from an EMBL/GenBank/DDBJ whole genome shotgun (WGS) entry which is preliminary data.</text>
</comment>
<reference evidence="2" key="1">
    <citation type="journal article" date="2024" name="Proc. Natl. Acad. Sci. U.S.A.">
        <title>Extraordinary preservation of gene collinearity over three hundred million years revealed in homosporous lycophytes.</title>
        <authorList>
            <person name="Li C."/>
            <person name="Wickell D."/>
            <person name="Kuo L.Y."/>
            <person name="Chen X."/>
            <person name="Nie B."/>
            <person name="Liao X."/>
            <person name="Peng D."/>
            <person name="Ji J."/>
            <person name="Jenkins J."/>
            <person name="Williams M."/>
            <person name="Shu S."/>
            <person name="Plott C."/>
            <person name="Barry K."/>
            <person name="Rajasekar S."/>
            <person name="Grimwood J."/>
            <person name="Han X."/>
            <person name="Sun S."/>
            <person name="Hou Z."/>
            <person name="He W."/>
            <person name="Dai G."/>
            <person name="Sun C."/>
            <person name="Schmutz J."/>
            <person name="Leebens-Mack J.H."/>
            <person name="Li F.W."/>
            <person name="Wang L."/>
        </authorList>
    </citation>
    <scope>NUCLEOTIDE SEQUENCE [LARGE SCALE GENOMIC DNA]</scope>
    <source>
        <strain evidence="2">cv. PW_Plant_1</strain>
    </source>
</reference>
<sequence length="412" mass="44675">MESRRAGSGSQASWSLYWLAATCFQLLLLVKSSEDSKLQQASRQRKLQAYTDSTNATMHGPAVKSFRVSDGSWVDYVPIEQQIAAHHPALKDHIIQISPSSYMDLQQNHVEPSSSELHRYPQSFAREHGGCPEGCIPVQRRGPKQPLSSKFRALTMHGHGTSPTEYAVVGMRSPKAPYKGLSAVLSVNTPVVGDLKTGFSVSQLWISAGQYSDNSLKTVEVGWHVFPSHYPATGGYNLDRSGFVQTNNKWVLGGTMSTHAKPKTEAEISVRVVYDSKIPGWRLSISGTAIGYWPSAIFTKLTSSADTVLWGGQTFKTASAIKHKATTMGSGAFPDKGYPVAAYQRNVKYADHSQKFFDAPLKIEDVSNADCYKTSIQGGGGGGGGGSGHDLWGSYFFFGGPGERNPACVVNK</sequence>
<proteinExistence type="predicted"/>
<gene>
    <name evidence="1" type="ORF">O6H91_12G037400</name>
</gene>
<keyword evidence="2" id="KW-1185">Reference proteome</keyword>
<protein>
    <submittedName>
        <fullName evidence="1">Uncharacterized protein</fullName>
    </submittedName>
</protein>
<name>A0ACC2C0R6_DIPCM</name>